<reference evidence="6 8" key="1">
    <citation type="journal article" date="2014" name="Genome Announc.">
        <title>Draft Genome Sequence of Bacillus alcalophilus AV1934, a Classic Alkaliphile Isolated from Human Feces in 1934.</title>
        <authorList>
            <person name="Attie O."/>
            <person name="Jayaprakash A."/>
            <person name="Shah H."/>
            <person name="Paulsen I.T."/>
            <person name="Morino M."/>
            <person name="Takahashi Y."/>
            <person name="Narumi I."/>
            <person name="Sachidanandam R."/>
            <person name="Satoh K."/>
            <person name="Ito M."/>
            <person name="Krulwich T.A."/>
        </authorList>
    </citation>
    <scope>NUCLEOTIDE SEQUENCE [LARGE SCALE GENOMIC DNA]</scope>
    <source>
        <strain evidence="6 8">AV1934</strain>
    </source>
</reference>
<dbReference type="Gene3D" id="2.30.110.10">
    <property type="entry name" value="Electron Transport, Fmn-binding Protein, Chain A"/>
    <property type="match status" value="1"/>
</dbReference>
<dbReference type="Proteomes" id="UP000002754">
    <property type="component" value="Unassembled WGS sequence"/>
</dbReference>
<evidence type="ECO:0000256" key="4">
    <source>
        <dbReference type="ARBA" id="ARBA00038054"/>
    </source>
</evidence>
<dbReference type="SMART" id="SM00903">
    <property type="entry name" value="Flavin_Reduct"/>
    <property type="match status" value="1"/>
</dbReference>
<dbReference type="eggNOG" id="COG1853">
    <property type="taxonomic scope" value="Bacteria"/>
</dbReference>
<dbReference type="OrthoDB" id="9794638at2"/>
<dbReference type="InterPro" id="IPR012349">
    <property type="entry name" value="Split_barrel_FMN-bd"/>
</dbReference>
<gene>
    <name evidence="7" type="ORF">AJ85_19565</name>
    <name evidence="6" type="ORF">BALCAV_0211725</name>
</gene>
<evidence type="ECO:0000313" key="6">
    <source>
        <dbReference type="EMBL" id="KGA97179.1"/>
    </source>
</evidence>
<comment type="similarity">
    <text evidence="4">Belongs to the flavoredoxin family.</text>
</comment>
<dbReference type="EMBL" id="JALP01000264">
    <property type="protein sequence ID" value="THG89106.1"/>
    <property type="molecule type" value="Genomic_DNA"/>
</dbReference>
<dbReference type="Pfam" id="PF01613">
    <property type="entry name" value="Flavin_Reduct"/>
    <property type="match status" value="1"/>
</dbReference>
<dbReference type="STRING" id="1218173.BALCAV_0211725"/>
<dbReference type="Proteomes" id="UP000297014">
    <property type="component" value="Unassembled WGS sequence"/>
</dbReference>
<evidence type="ECO:0000256" key="2">
    <source>
        <dbReference type="ARBA" id="ARBA00022630"/>
    </source>
</evidence>
<keyword evidence="2" id="KW-0285">Flavoprotein</keyword>
<dbReference type="PANTHER" id="PTHR33798">
    <property type="entry name" value="FLAVOPROTEIN OXYGENASE"/>
    <property type="match status" value="1"/>
</dbReference>
<organism evidence="6 8">
    <name type="scientific">Alkalihalobacillus alcalophilus ATCC 27647 = CGMCC 1.3604</name>
    <dbReference type="NCBI Taxonomy" id="1218173"/>
    <lineage>
        <taxon>Bacteria</taxon>
        <taxon>Bacillati</taxon>
        <taxon>Bacillota</taxon>
        <taxon>Bacilli</taxon>
        <taxon>Bacillales</taxon>
        <taxon>Bacillaceae</taxon>
        <taxon>Alkalihalobacillus</taxon>
    </lineage>
</organism>
<evidence type="ECO:0000259" key="5">
    <source>
        <dbReference type="SMART" id="SM00903"/>
    </source>
</evidence>
<dbReference type="SUPFAM" id="SSF50475">
    <property type="entry name" value="FMN-binding split barrel"/>
    <property type="match status" value="1"/>
</dbReference>
<evidence type="ECO:0000313" key="8">
    <source>
        <dbReference type="Proteomes" id="UP000002754"/>
    </source>
</evidence>
<evidence type="ECO:0000313" key="9">
    <source>
        <dbReference type="Proteomes" id="UP000297014"/>
    </source>
</evidence>
<comment type="caution">
    <text evidence="6">The sequence shown here is derived from an EMBL/GenBank/DDBJ whole genome shotgun (WGS) entry which is preliminary data.</text>
</comment>
<evidence type="ECO:0000256" key="1">
    <source>
        <dbReference type="ARBA" id="ARBA00001917"/>
    </source>
</evidence>
<comment type="cofactor">
    <cofactor evidence="1">
        <name>FMN</name>
        <dbReference type="ChEBI" id="CHEBI:58210"/>
    </cofactor>
</comment>
<reference evidence="7 9" key="2">
    <citation type="submission" date="2014-01" db="EMBL/GenBank/DDBJ databases">
        <title>Draft genome sequencing of Bacillus alcalophilus CGMCC 1.3604.</title>
        <authorList>
            <person name="Yang J."/>
            <person name="Diao L."/>
            <person name="Yang S."/>
        </authorList>
    </citation>
    <scope>NUCLEOTIDE SEQUENCE [LARGE SCALE GENOMIC DNA]</scope>
    <source>
        <strain evidence="7 9">CGMCC 1.3604</strain>
    </source>
</reference>
<accession>A0A094WHC1</accession>
<dbReference type="GO" id="GO:0010181">
    <property type="term" value="F:FMN binding"/>
    <property type="evidence" value="ECO:0007669"/>
    <property type="project" value="InterPro"/>
</dbReference>
<proteinExistence type="inferred from homology"/>
<dbReference type="EMBL" id="ALPT02000035">
    <property type="protein sequence ID" value="KGA97179.1"/>
    <property type="molecule type" value="Genomic_DNA"/>
</dbReference>
<sequence length="203" mass="22691">MLSIDPNSLSEREKYKFLIGSIIPRPIAFVTTEAVDGTLNAAPFSYFNVVSSDPPRISISVGRKGGERKDTAEHILMRKQFVVHIVDSDNVEKVNLTAEGLPRNQSEVKKFGLTPIKSDKINVPGIAEAKVRFECELETYLPLNKSNGEPGVDFFIGKIVQFHIDENIYKKGRVSQELLKAVGRLAGNDYMEVDHSFTLKRPN</sequence>
<name>A0A094WHC1_ALKAL</name>
<feature type="domain" description="Flavin reductase like" evidence="5">
    <location>
        <begin position="20"/>
        <end position="176"/>
    </location>
</feature>
<dbReference type="GO" id="GO:0016646">
    <property type="term" value="F:oxidoreductase activity, acting on the CH-NH group of donors, NAD or NADP as acceptor"/>
    <property type="evidence" value="ECO:0007669"/>
    <property type="project" value="UniProtKB-ARBA"/>
</dbReference>
<keyword evidence="8" id="KW-1185">Reference proteome</keyword>
<dbReference type="RefSeq" id="WP_003323623.1">
    <property type="nucleotide sequence ID" value="NZ_ALPT02000035.1"/>
</dbReference>
<dbReference type="InterPro" id="IPR002563">
    <property type="entry name" value="Flavin_Rdtase-like_dom"/>
</dbReference>
<keyword evidence="3" id="KW-0288">FMN</keyword>
<dbReference type="AlphaFoldDB" id="A0A094WHC1"/>
<evidence type="ECO:0000256" key="3">
    <source>
        <dbReference type="ARBA" id="ARBA00022643"/>
    </source>
</evidence>
<protein>
    <recommendedName>
        <fullName evidence="5">Flavin reductase like domain-containing protein</fullName>
    </recommendedName>
</protein>
<dbReference type="PANTHER" id="PTHR33798:SF5">
    <property type="entry name" value="FLAVIN REDUCTASE LIKE DOMAIN-CONTAINING PROTEIN"/>
    <property type="match status" value="1"/>
</dbReference>
<evidence type="ECO:0000313" key="7">
    <source>
        <dbReference type="EMBL" id="THG89106.1"/>
    </source>
</evidence>